<gene>
    <name evidence="2" type="ORF">TBRA_LOCUS12293</name>
</gene>
<feature type="region of interest" description="Disordered" evidence="1">
    <location>
        <begin position="34"/>
        <end position="101"/>
    </location>
</feature>
<keyword evidence="3" id="KW-1185">Reference proteome</keyword>
<reference evidence="2 3" key="1">
    <citation type="submission" date="2020-02" db="EMBL/GenBank/DDBJ databases">
        <authorList>
            <person name="Ferguson B K."/>
        </authorList>
    </citation>
    <scope>NUCLEOTIDE SEQUENCE [LARGE SCALE GENOMIC DNA]</scope>
</reference>
<dbReference type="AlphaFoldDB" id="A0A6H5IT61"/>
<protein>
    <submittedName>
        <fullName evidence="2">Uncharacterized protein</fullName>
    </submittedName>
</protein>
<evidence type="ECO:0000313" key="3">
    <source>
        <dbReference type="Proteomes" id="UP000479190"/>
    </source>
</evidence>
<proteinExistence type="predicted"/>
<sequence>MKVTTTGNCFRGDDTRAFCTEQVESRWRISRQMVRDHHHCASSSSSSSGGGGGGGGGGSDDDDDHDNGDEYRQPRVSAADAKAASGSPNSTPPPPTLINKIKYQPGVPVVKKDKRQSSSRFNVSTHRELQKLPILNSGLERKTLRFESSSRFAACVFTYRIYRISLNNFHRMYYCAQYSPRRGDTIHIMLLTIFV</sequence>
<dbReference type="EMBL" id="CADCXV010001037">
    <property type="protein sequence ID" value="CAB0040595.1"/>
    <property type="molecule type" value="Genomic_DNA"/>
</dbReference>
<name>A0A6H5IT61_9HYME</name>
<accession>A0A6H5IT61</accession>
<feature type="non-terminal residue" evidence="2">
    <location>
        <position position="195"/>
    </location>
</feature>
<dbReference type="Proteomes" id="UP000479190">
    <property type="component" value="Unassembled WGS sequence"/>
</dbReference>
<organism evidence="2 3">
    <name type="scientific">Trichogramma brassicae</name>
    <dbReference type="NCBI Taxonomy" id="86971"/>
    <lineage>
        <taxon>Eukaryota</taxon>
        <taxon>Metazoa</taxon>
        <taxon>Ecdysozoa</taxon>
        <taxon>Arthropoda</taxon>
        <taxon>Hexapoda</taxon>
        <taxon>Insecta</taxon>
        <taxon>Pterygota</taxon>
        <taxon>Neoptera</taxon>
        <taxon>Endopterygota</taxon>
        <taxon>Hymenoptera</taxon>
        <taxon>Apocrita</taxon>
        <taxon>Proctotrupomorpha</taxon>
        <taxon>Chalcidoidea</taxon>
        <taxon>Trichogrammatidae</taxon>
        <taxon>Trichogramma</taxon>
    </lineage>
</organism>
<feature type="compositionally biased region" description="Gly residues" evidence="1">
    <location>
        <begin position="48"/>
        <end position="58"/>
    </location>
</feature>
<evidence type="ECO:0000256" key="1">
    <source>
        <dbReference type="SAM" id="MobiDB-lite"/>
    </source>
</evidence>
<evidence type="ECO:0000313" key="2">
    <source>
        <dbReference type="EMBL" id="CAB0040595.1"/>
    </source>
</evidence>
<dbReference type="OrthoDB" id="7697586at2759"/>